<dbReference type="SUPFAM" id="SSF50475">
    <property type="entry name" value="FMN-binding split barrel"/>
    <property type="match status" value="1"/>
</dbReference>
<keyword evidence="1" id="KW-0645">Protease</keyword>
<dbReference type="Proteomes" id="UP000092627">
    <property type="component" value="Unassembled WGS sequence"/>
</dbReference>
<accession>A0A1A8THT5</accession>
<dbReference type="InterPro" id="IPR007396">
    <property type="entry name" value="TR_PAI2-type"/>
</dbReference>
<dbReference type="PANTHER" id="PTHR35802">
    <property type="entry name" value="PROTEASE SYNTHASE AND SPORULATION PROTEIN PAI 2"/>
    <property type="match status" value="1"/>
</dbReference>
<reference evidence="1 2" key="1">
    <citation type="submission" date="2016-06" db="EMBL/GenBank/DDBJ databases">
        <authorList>
            <person name="Kjaerup R.B."/>
            <person name="Dalgaard T.S."/>
            <person name="Juul-Madsen H.R."/>
        </authorList>
    </citation>
    <scope>NUCLEOTIDE SEQUENCE [LARGE SCALE GENOMIC DNA]</scope>
    <source>
        <strain evidence="1 2">CECT 5080</strain>
    </source>
</reference>
<dbReference type="PIRSF" id="PIRSF010372">
    <property type="entry name" value="PaiB"/>
    <property type="match status" value="1"/>
</dbReference>
<dbReference type="RefSeq" id="WP_067210043.1">
    <property type="nucleotide sequence ID" value="NZ_FLOC01000012.1"/>
</dbReference>
<keyword evidence="1" id="KW-0378">Hydrolase</keyword>
<organism evidence="1 2">
    <name type="scientific">Marinomonas aquimarina</name>
    <dbReference type="NCBI Taxonomy" id="295068"/>
    <lineage>
        <taxon>Bacteria</taxon>
        <taxon>Pseudomonadati</taxon>
        <taxon>Pseudomonadota</taxon>
        <taxon>Gammaproteobacteria</taxon>
        <taxon>Oceanospirillales</taxon>
        <taxon>Oceanospirillaceae</taxon>
        <taxon>Marinomonas</taxon>
    </lineage>
</organism>
<sequence length="208" mass="23200">MYVPTHFKEEDHQVLQQYIRDYSCGTLIISDAEGIEANHVPFYLAVNEDSSLGKLQCHLARANPAWQRIQDGAQVLAVFQGPNAYISPSWYATKAETGRVVPTWNYLAVHVQGKAQVIQDPDWLKQHLHQLTDQHEASMEEPWSVADAPTDFTDRLVKAIVGIEIRIESLTGKLKASQNQPQANRESVRASLQGLDDVNSAAVAKLVD</sequence>
<dbReference type="PANTHER" id="PTHR35802:SF1">
    <property type="entry name" value="PROTEASE SYNTHASE AND SPORULATION PROTEIN PAI 2"/>
    <property type="match status" value="1"/>
</dbReference>
<name>A0A1A8THT5_9GAMM</name>
<dbReference type="Pfam" id="PF04299">
    <property type="entry name" value="FMN_bind_2"/>
    <property type="match status" value="1"/>
</dbReference>
<dbReference type="Gene3D" id="2.30.110.10">
    <property type="entry name" value="Electron Transport, Fmn-binding Protein, Chain A"/>
    <property type="match status" value="1"/>
</dbReference>
<dbReference type="GO" id="GO:0008233">
    <property type="term" value="F:peptidase activity"/>
    <property type="evidence" value="ECO:0007669"/>
    <property type="project" value="UniProtKB-KW"/>
</dbReference>
<keyword evidence="2" id="KW-1185">Reference proteome</keyword>
<dbReference type="AlphaFoldDB" id="A0A1A8THT5"/>
<gene>
    <name evidence="1" type="primary">paiB</name>
    <name evidence="1" type="ORF">MAQ5080_02214</name>
</gene>
<evidence type="ECO:0000313" key="2">
    <source>
        <dbReference type="Proteomes" id="UP000092627"/>
    </source>
</evidence>
<dbReference type="OrthoDB" id="9794948at2"/>
<dbReference type="EMBL" id="FLOC01000012">
    <property type="protein sequence ID" value="SBS32269.1"/>
    <property type="molecule type" value="Genomic_DNA"/>
</dbReference>
<dbReference type="InterPro" id="IPR012349">
    <property type="entry name" value="Split_barrel_FMN-bd"/>
</dbReference>
<proteinExistence type="predicted"/>
<dbReference type="GO" id="GO:0006508">
    <property type="term" value="P:proteolysis"/>
    <property type="evidence" value="ECO:0007669"/>
    <property type="project" value="UniProtKB-KW"/>
</dbReference>
<evidence type="ECO:0000313" key="1">
    <source>
        <dbReference type="EMBL" id="SBS32269.1"/>
    </source>
</evidence>
<protein>
    <submittedName>
        <fullName evidence="1">Protease synthase and sporulation protein PAI 2</fullName>
    </submittedName>
</protein>